<keyword evidence="2" id="KW-1133">Transmembrane helix</keyword>
<feature type="compositionally biased region" description="Polar residues" evidence="1">
    <location>
        <begin position="287"/>
        <end position="296"/>
    </location>
</feature>
<feature type="region of interest" description="Disordered" evidence="1">
    <location>
        <begin position="260"/>
        <end position="306"/>
    </location>
</feature>
<feature type="transmembrane region" description="Helical" evidence="2">
    <location>
        <begin position="12"/>
        <end position="32"/>
    </location>
</feature>
<keyword evidence="2" id="KW-0812">Transmembrane</keyword>
<feature type="transmembrane region" description="Helical" evidence="2">
    <location>
        <begin position="98"/>
        <end position="116"/>
    </location>
</feature>
<dbReference type="RefSeq" id="WP_022360025.1">
    <property type="nucleotide sequence ID" value="NZ_JAQDZI010000011.1"/>
</dbReference>
<dbReference type="EMBL" id="PYLO01000006">
    <property type="protein sequence ID" value="PST35989.1"/>
    <property type="molecule type" value="Genomic_DNA"/>
</dbReference>
<comment type="caution">
    <text evidence="3">The sequence shown here is derived from an EMBL/GenBank/DDBJ whole genome shotgun (WGS) entry which is preliminary data.</text>
</comment>
<keyword evidence="4" id="KW-1185">Reference proteome</keyword>
<accession>A0A2T3FL32</accession>
<evidence type="ECO:0000256" key="2">
    <source>
        <dbReference type="SAM" id="Phobius"/>
    </source>
</evidence>
<evidence type="ECO:0000256" key="1">
    <source>
        <dbReference type="SAM" id="MobiDB-lite"/>
    </source>
</evidence>
<evidence type="ECO:0000313" key="3">
    <source>
        <dbReference type="EMBL" id="PST35989.1"/>
    </source>
</evidence>
<dbReference type="Proteomes" id="UP000241048">
    <property type="component" value="Unassembled WGS sequence"/>
</dbReference>
<feature type="transmembrane region" description="Helical" evidence="2">
    <location>
        <begin position="122"/>
        <end position="144"/>
    </location>
</feature>
<feature type="region of interest" description="Disordered" evidence="1">
    <location>
        <begin position="319"/>
        <end position="339"/>
    </location>
</feature>
<protein>
    <submittedName>
        <fullName evidence="3">Uncharacterized protein</fullName>
    </submittedName>
</protein>
<evidence type="ECO:0000313" key="4">
    <source>
        <dbReference type="Proteomes" id="UP000241048"/>
    </source>
</evidence>
<gene>
    <name evidence="3" type="ORF">C7U56_14120</name>
</gene>
<keyword evidence="2" id="KW-0472">Membrane</keyword>
<name>A0A2T3FL32_9CLOT</name>
<dbReference type="AlphaFoldDB" id="A0A2T3FL32"/>
<feature type="compositionally biased region" description="Basic and acidic residues" evidence="1">
    <location>
        <begin position="211"/>
        <end position="236"/>
    </location>
</feature>
<proteinExistence type="predicted"/>
<feature type="compositionally biased region" description="Basic and acidic residues" evidence="1">
    <location>
        <begin position="263"/>
        <end position="284"/>
    </location>
</feature>
<sequence>MLEFLQTGKALSVLAAIGMIGFVSKLITRSLYKRLLKETDNMAMTRNKNLQNLKQRLENTCRLGQNIVNTQAYLDKQIDGFSFLHISLDAWNGVSMEMVLLGLLTGAAEAFLAYWYELDASYIVLYASAAVMSGLFLAFIESCFQIDQKQQRLETALLEYVDNSVFLRAAREKETRGQEMSGASGVSGGIAGVDSNVREMPKWLQSTLRADRGVSGRDGAETDNRDLGETEFEKGKSRTAMRVNPFRERDARAQNLMRAVRTAPREPEERDKHETDGHLTDRRMVSGNETENNTGPRQEAKERPGDKEMEYLKQSLDQIAASRDTRKTRNGEANAGDWMKGLSREEAQVLGDIMREYLSGL</sequence>
<feature type="region of interest" description="Disordered" evidence="1">
    <location>
        <begin position="211"/>
        <end position="237"/>
    </location>
</feature>
<organism evidence="3 4">
    <name type="scientific">Clostridium fessum</name>
    <dbReference type="NCBI Taxonomy" id="2126740"/>
    <lineage>
        <taxon>Bacteria</taxon>
        <taxon>Bacillati</taxon>
        <taxon>Bacillota</taxon>
        <taxon>Clostridia</taxon>
        <taxon>Eubacteriales</taxon>
        <taxon>Clostridiaceae</taxon>
        <taxon>Clostridium</taxon>
    </lineage>
</organism>
<reference evidence="3 4" key="1">
    <citation type="submission" date="2018-03" db="EMBL/GenBank/DDBJ databases">
        <title>Lachnoclostridium SNUG30386 gen.nov., sp.nov., isolated from human faeces.</title>
        <authorList>
            <person name="Seo B."/>
            <person name="Jeon K."/>
            <person name="Ko G."/>
        </authorList>
    </citation>
    <scope>NUCLEOTIDE SEQUENCE [LARGE SCALE GENOMIC DNA]</scope>
    <source>
        <strain evidence="3 4">SNUG30386</strain>
    </source>
</reference>